<evidence type="ECO:0000313" key="4">
    <source>
        <dbReference type="EMBL" id="MDY0874288.1"/>
    </source>
</evidence>
<dbReference type="EMBL" id="JAXCLX010000004">
    <property type="protein sequence ID" value="MDY0874288.1"/>
    <property type="molecule type" value="Genomic_DNA"/>
</dbReference>
<dbReference type="Pfam" id="PF00501">
    <property type="entry name" value="AMP-binding"/>
    <property type="match status" value="1"/>
</dbReference>
<evidence type="ECO:0000256" key="1">
    <source>
        <dbReference type="ARBA" id="ARBA00006432"/>
    </source>
</evidence>
<dbReference type="PANTHER" id="PTHR22754:SF32">
    <property type="entry name" value="DISCO-INTERACTING PROTEIN 2"/>
    <property type="match status" value="1"/>
</dbReference>
<dbReference type="PANTHER" id="PTHR22754">
    <property type="entry name" value="DISCO-INTERACTING PROTEIN 2 DIP2 -RELATED"/>
    <property type="match status" value="1"/>
</dbReference>
<organism evidence="4 5">
    <name type="scientific">Dongia rigui</name>
    <dbReference type="NCBI Taxonomy" id="940149"/>
    <lineage>
        <taxon>Bacteria</taxon>
        <taxon>Pseudomonadati</taxon>
        <taxon>Pseudomonadota</taxon>
        <taxon>Alphaproteobacteria</taxon>
        <taxon>Rhodospirillales</taxon>
        <taxon>Dongiaceae</taxon>
        <taxon>Dongia</taxon>
    </lineage>
</organism>
<dbReference type="Gene3D" id="3.30.300.30">
    <property type="match status" value="1"/>
</dbReference>
<accession>A0ABU5E414</accession>
<comment type="caution">
    <text evidence="4">The sequence shown here is derived from an EMBL/GenBank/DDBJ whole genome shotgun (WGS) entry which is preliminary data.</text>
</comment>
<sequence length="579" mass="62854">MTLQATPTTNSSLKHRRSSFDTLWEALDYAAGGATGLNFYTAKGDLATVLSYAELRDRARDMAQRLAGLGLERGSRIVLIADTDPDFVVAFFATQYAGLLPVPVAIPTSLGGREAYVAQLRQQLSGCDASVALGPPSLMGFLTEAAEGLPHLRLVGTLADLAAMPANTGTPRPFAADEPSYLQFSSGSTRFPKGIEIHQRVLMANAYAITHHGLNIVESDRCTSWLPFYHDMGLVGFLLVPATGQVSVDYVATRDFARRPLTWLKLISENHSTLSYSPTFGYELCVKRMRGESDFAGNLSSWRGAGIGGDMVQDGILRRFSETFSPFGFQHKAFVPSYGMAETTLAMSFAPLDREYRVDHIDRAGLENQEANPVAPGKSARSLVACGPALAQHRFEVRDETGSALPERRIGRIFFQGPSVMAGYFRQPELTAEALSADGWLDTGDLGYLIDGEIVITGRAKDLIIINGRNIWPQDLEWTAESLPDLRRGDAAAFSVLGENDEEQVVVLIQCRISDLAARTKLKQDIAGLLQRSMGVEARVELVPPKGLPQTSSGKLSRAKAKANYLQGLYADADLGISA</sequence>
<keyword evidence="2 4" id="KW-0436">Ligase</keyword>
<dbReference type="InterPro" id="IPR000873">
    <property type="entry name" value="AMP-dep_synth/lig_dom"/>
</dbReference>
<protein>
    <submittedName>
        <fullName evidence="4">Fatty acyl-AMP ligase</fullName>
    </submittedName>
</protein>
<dbReference type="NCBIfam" id="NF006624">
    <property type="entry name" value="PRK09192.1"/>
    <property type="match status" value="1"/>
</dbReference>
<dbReference type="InterPro" id="IPR042099">
    <property type="entry name" value="ANL_N_sf"/>
</dbReference>
<dbReference type="CDD" id="cd05931">
    <property type="entry name" value="FAAL"/>
    <property type="match status" value="1"/>
</dbReference>
<evidence type="ECO:0000313" key="5">
    <source>
        <dbReference type="Proteomes" id="UP001271769"/>
    </source>
</evidence>
<dbReference type="SUPFAM" id="SSF56801">
    <property type="entry name" value="Acetyl-CoA synthetase-like"/>
    <property type="match status" value="1"/>
</dbReference>
<comment type="similarity">
    <text evidence="1">Belongs to the ATP-dependent AMP-binding enzyme family.</text>
</comment>
<keyword evidence="5" id="KW-1185">Reference proteome</keyword>
<evidence type="ECO:0000259" key="3">
    <source>
        <dbReference type="Pfam" id="PF00501"/>
    </source>
</evidence>
<dbReference type="Gene3D" id="3.40.50.12780">
    <property type="entry name" value="N-terminal domain of ligase-like"/>
    <property type="match status" value="1"/>
</dbReference>
<reference evidence="4 5" key="1">
    <citation type="journal article" date="2013" name="Antonie Van Leeuwenhoek">
        <title>Dongia rigui sp. nov., isolated from freshwater of a large wetland in Korea.</title>
        <authorList>
            <person name="Baik K.S."/>
            <person name="Hwang Y.M."/>
            <person name="Choi J.S."/>
            <person name="Kwon J."/>
            <person name="Seong C.N."/>
        </authorList>
    </citation>
    <scope>NUCLEOTIDE SEQUENCE [LARGE SCALE GENOMIC DNA]</scope>
    <source>
        <strain evidence="4 5">04SU4-P</strain>
    </source>
</reference>
<evidence type="ECO:0000256" key="2">
    <source>
        <dbReference type="ARBA" id="ARBA00022598"/>
    </source>
</evidence>
<gene>
    <name evidence="4" type="ORF">SMD31_20280</name>
</gene>
<proteinExistence type="inferred from homology"/>
<dbReference type="InterPro" id="IPR040097">
    <property type="entry name" value="FAAL/FAAC"/>
</dbReference>
<name>A0ABU5E414_9PROT</name>
<feature type="domain" description="AMP-dependent synthetase/ligase" evidence="3">
    <location>
        <begin position="48"/>
        <end position="425"/>
    </location>
</feature>
<dbReference type="Proteomes" id="UP001271769">
    <property type="component" value="Unassembled WGS sequence"/>
</dbReference>
<dbReference type="GO" id="GO:0016874">
    <property type="term" value="F:ligase activity"/>
    <property type="evidence" value="ECO:0007669"/>
    <property type="project" value="UniProtKB-KW"/>
</dbReference>
<dbReference type="InterPro" id="IPR045851">
    <property type="entry name" value="AMP-bd_C_sf"/>
</dbReference>
<dbReference type="RefSeq" id="WP_320502757.1">
    <property type="nucleotide sequence ID" value="NZ_JAXCLX010000004.1"/>
</dbReference>